<dbReference type="SUPFAM" id="SSF46689">
    <property type="entry name" value="Homeodomain-like"/>
    <property type="match status" value="1"/>
</dbReference>
<protein>
    <submittedName>
        <fullName evidence="6">Helix-turn-helix domain-containing protein</fullName>
    </submittedName>
</protein>
<keyword evidence="1" id="KW-0805">Transcription regulation</keyword>
<keyword evidence="4" id="KW-0472">Membrane</keyword>
<feature type="transmembrane region" description="Helical" evidence="4">
    <location>
        <begin position="6"/>
        <end position="24"/>
    </location>
</feature>
<dbReference type="PRINTS" id="PR00032">
    <property type="entry name" value="HTHARAC"/>
</dbReference>
<dbReference type="InterPro" id="IPR020449">
    <property type="entry name" value="Tscrpt_reg_AraC-type_HTH"/>
</dbReference>
<keyword evidence="2" id="KW-0238">DNA-binding</keyword>
<evidence type="ECO:0000313" key="7">
    <source>
        <dbReference type="Proteomes" id="UP001236657"/>
    </source>
</evidence>
<dbReference type="InterPro" id="IPR018062">
    <property type="entry name" value="HTH_AraC-typ_CS"/>
</dbReference>
<feature type="transmembrane region" description="Helical" evidence="4">
    <location>
        <begin position="177"/>
        <end position="195"/>
    </location>
</feature>
<feature type="domain" description="HTH araC/xylS-type" evidence="5">
    <location>
        <begin position="224"/>
        <end position="330"/>
    </location>
</feature>
<feature type="transmembrane region" description="Helical" evidence="4">
    <location>
        <begin position="118"/>
        <end position="136"/>
    </location>
</feature>
<proteinExistence type="predicted"/>
<evidence type="ECO:0000256" key="4">
    <source>
        <dbReference type="SAM" id="Phobius"/>
    </source>
</evidence>
<dbReference type="Pfam" id="PF12833">
    <property type="entry name" value="HTH_18"/>
    <property type="match status" value="1"/>
</dbReference>
<dbReference type="SMART" id="SM00342">
    <property type="entry name" value="HTH_ARAC"/>
    <property type="match status" value="1"/>
</dbReference>
<reference evidence="6 7" key="1">
    <citation type="submission" date="2023-08" db="EMBL/GenBank/DDBJ databases">
        <title>New molecular markers tilS and rpoB for phylogenetic and monitoring studies of the genus Thiothrix biodiversity.</title>
        <authorList>
            <person name="Ravin N.V."/>
            <person name="Smolyakov D."/>
            <person name="Markov N.D."/>
            <person name="Beletsky A.V."/>
            <person name="Mardanov A.V."/>
            <person name="Rudenko T.S."/>
            <person name="Grabovich M.Y."/>
        </authorList>
    </citation>
    <scope>NUCLEOTIDE SEQUENCE [LARGE SCALE GENOMIC DNA]</scope>
    <source>
        <strain evidence="6 7">MK1</strain>
    </source>
</reference>
<evidence type="ECO:0000256" key="3">
    <source>
        <dbReference type="ARBA" id="ARBA00023163"/>
    </source>
</evidence>
<evidence type="ECO:0000313" key="6">
    <source>
        <dbReference type="EMBL" id="WML89327.1"/>
    </source>
</evidence>
<dbReference type="PROSITE" id="PS00041">
    <property type="entry name" value="HTH_ARAC_FAMILY_1"/>
    <property type="match status" value="1"/>
</dbReference>
<evidence type="ECO:0000256" key="1">
    <source>
        <dbReference type="ARBA" id="ARBA00023015"/>
    </source>
</evidence>
<dbReference type="Proteomes" id="UP001236657">
    <property type="component" value="Chromosome"/>
</dbReference>
<dbReference type="InterPro" id="IPR009057">
    <property type="entry name" value="Homeodomain-like_sf"/>
</dbReference>
<dbReference type="PROSITE" id="PS01124">
    <property type="entry name" value="HTH_ARAC_FAMILY_2"/>
    <property type="match status" value="1"/>
</dbReference>
<feature type="transmembrane region" description="Helical" evidence="4">
    <location>
        <begin position="148"/>
        <end position="171"/>
    </location>
</feature>
<keyword evidence="4" id="KW-1133">Transmembrane helix</keyword>
<dbReference type="Gene3D" id="1.10.10.60">
    <property type="entry name" value="Homeodomain-like"/>
    <property type="match status" value="1"/>
</dbReference>
<feature type="transmembrane region" description="Helical" evidence="4">
    <location>
        <begin position="36"/>
        <end position="55"/>
    </location>
</feature>
<keyword evidence="3" id="KW-0804">Transcription</keyword>
<evidence type="ECO:0000259" key="5">
    <source>
        <dbReference type="PROSITE" id="PS01124"/>
    </source>
</evidence>
<dbReference type="InterPro" id="IPR018060">
    <property type="entry name" value="HTH_AraC"/>
</dbReference>
<dbReference type="PANTHER" id="PTHR43280">
    <property type="entry name" value="ARAC-FAMILY TRANSCRIPTIONAL REGULATOR"/>
    <property type="match status" value="1"/>
</dbReference>
<accession>A0ABY9ML70</accession>
<feature type="transmembrane region" description="Helical" evidence="4">
    <location>
        <begin position="67"/>
        <end position="84"/>
    </location>
</feature>
<name>A0ABY9ML70_9GAMM</name>
<evidence type="ECO:0000256" key="2">
    <source>
        <dbReference type="ARBA" id="ARBA00023125"/>
    </source>
</evidence>
<dbReference type="RefSeq" id="WP_308893551.1">
    <property type="nucleotide sequence ID" value="NZ_CP133218.1"/>
</dbReference>
<sequence length="332" mass="36582">MHTLTTFLIGFSVFEAVLLAFTHFRREHYQGQTASQAMGILLLITLVSLQLVHFAGLQQGMDWLHSPYYAVLLFMLAPAFYLFSKPLLLAQGIKPFDLLHLLPVLTAPLLPSQLAVPLAFALGIAYGGWLAYHLYALRKQSSRFRGEIGLLSAVWVLAIVVALAGITLPLLPEKGFFMSYASAIGVALLLVSIALNRSPHLPIEVVEVARETHAVSTLTNVDCDILLAEVEGLMQEQELFRQPDIDLPTIASRIGLSSQQLSELIHTRLGKGFSRYVSEFRVEAAEDLLVEAPDTSLQAVALEVGFTSAAHFQQAFREITGMTPQQFRKINA</sequence>
<keyword evidence="7" id="KW-1185">Reference proteome</keyword>
<organism evidence="6 7">
    <name type="scientific">Thiothrix lacustris</name>
    <dbReference type="NCBI Taxonomy" id="525917"/>
    <lineage>
        <taxon>Bacteria</taxon>
        <taxon>Pseudomonadati</taxon>
        <taxon>Pseudomonadota</taxon>
        <taxon>Gammaproteobacteria</taxon>
        <taxon>Thiotrichales</taxon>
        <taxon>Thiotrichaceae</taxon>
        <taxon>Thiothrix</taxon>
    </lineage>
</organism>
<dbReference type="PANTHER" id="PTHR43280:SF29">
    <property type="entry name" value="ARAC-FAMILY TRANSCRIPTIONAL REGULATOR"/>
    <property type="match status" value="1"/>
</dbReference>
<dbReference type="EMBL" id="CP133218">
    <property type="protein sequence ID" value="WML89327.1"/>
    <property type="molecule type" value="Genomic_DNA"/>
</dbReference>
<keyword evidence="4" id="KW-0812">Transmembrane</keyword>
<gene>
    <name evidence="6" type="ORF">RCF98_10125</name>
</gene>